<evidence type="ECO:0000313" key="3">
    <source>
        <dbReference type="Proteomes" id="UP000067738"/>
    </source>
</evidence>
<protein>
    <recommendedName>
        <fullName evidence="4">Zinc-ribbon domain-containing protein</fullName>
    </recommendedName>
</protein>
<dbReference type="KEGG" id="mmil:sm9_1235"/>
<organism evidence="2 3">
    <name type="scientific">Methanobrevibacter millerae</name>
    <dbReference type="NCBI Taxonomy" id="230361"/>
    <lineage>
        <taxon>Archaea</taxon>
        <taxon>Methanobacteriati</taxon>
        <taxon>Methanobacteriota</taxon>
        <taxon>Methanomada group</taxon>
        <taxon>Methanobacteria</taxon>
        <taxon>Methanobacteriales</taxon>
        <taxon>Methanobacteriaceae</taxon>
        <taxon>Methanobrevibacter</taxon>
    </lineage>
</organism>
<accession>A0A0U3E9K6</accession>
<reference evidence="2 3" key="1">
    <citation type="submission" date="2015-04" db="EMBL/GenBank/DDBJ databases">
        <title>The complete genome sequence of the rumen methanogen Methanobrevibacter millerae SM9.</title>
        <authorList>
            <person name="Leahy S.C."/>
            <person name="Kelly W.J."/>
            <person name="Pacheco D.M."/>
            <person name="Li D."/>
            <person name="Altermann E."/>
            <person name="Attwood G.T."/>
        </authorList>
    </citation>
    <scope>NUCLEOTIDE SEQUENCE [LARGE SCALE GENOMIC DNA]</scope>
    <source>
        <strain evidence="2 3">SM9</strain>
    </source>
</reference>
<sequence>MITCSVCGGLNNPNNAVCQHCGSDLIDESEAMNLFYDNDDNDTSFFDSSDDDSGDSNYIDDDDDYEDY</sequence>
<evidence type="ECO:0008006" key="4">
    <source>
        <dbReference type="Google" id="ProtNLM"/>
    </source>
</evidence>
<dbReference type="EMBL" id="CP011266">
    <property type="protein sequence ID" value="ALT69016.1"/>
    <property type="molecule type" value="Genomic_DNA"/>
</dbReference>
<dbReference type="OrthoDB" id="78154at2157"/>
<evidence type="ECO:0000313" key="2">
    <source>
        <dbReference type="EMBL" id="ALT69016.1"/>
    </source>
</evidence>
<name>A0A0U3E9K6_9EURY</name>
<proteinExistence type="predicted"/>
<dbReference type="Proteomes" id="UP000067738">
    <property type="component" value="Chromosome"/>
</dbReference>
<dbReference type="GeneID" id="26736194"/>
<dbReference type="AlphaFoldDB" id="A0A0U3E9K6"/>
<dbReference type="PATRIC" id="fig|230361.4.peg.1277"/>
<evidence type="ECO:0000256" key="1">
    <source>
        <dbReference type="SAM" id="MobiDB-lite"/>
    </source>
</evidence>
<gene>
    <name evidence="2" type="ORF">sm9_1235</name>
</gene>
<keyword evidence="3" id="KW-1185">Reference proteome</keyword>
<feature type="region of interest" description="Disordered" evidence="1">
    <location>
        <begin position="44"/>
        <end position="68"/>
    </location>
</feature>
<dbReference type="RefSeq" id="WP_058739286.1">
    <property type="nucleotide sequence ID" value="NZ_CP011266.1"/>
</dbReference>